<proteinExistence type="predicted"/>
<sequence>MPSFAYQRDDSRSFGELRFPAADALDTAELARRWAGWLDLRDAAGPVPLRSRHAVHLARMLTGEEDAVVPNWFSTVSVTSSRYQVIVQARSHRHLCEQPGALPEELRSPRWRALVEALERWADLPAERRVVVVALLTQLGFHRHAVRLVGPFTVDTDPLRQQLVYEVARAAYQLNRKSPIPYEIFAWLARDAVRPALRTLAALQLVSTRARGSDREEAGRWLAEAERSLTGLGAEPDWLAHLVTSRYHRAAALHELSGRDRDPVVAHMRAALEHDDALARSAGNPVQAHYQRENRGLVLEAHLKLDTLTGTASAPGDAVGQLLSLDPVDPEPLYAIGAYLAGRGDWEAALETFLRAAGSGTLRGASAANAAAVCAERLGRPDEAEHARRLLLDLDPAARLPVHQADV</sequence>
<evidence type="ECO:0000313" key="1">
    <source>
        <dbReference type="EMBL" id="MBB5624354.1"/>
    </source>
</evidence>
<keyword evidence="2" id="KW-1185">Reference proteome</keyword>
<dbReference type="SUPFAM" id="SSF48452">
    <property type="entry name" value="TPR-like"/>
    <property type="match status" value="1"/>
</dbReference>
<dbReference type="InterPro" id="IPR011990">
    <property type="entry name" value="TPR-like_helical_dom_sf"/>
</dbReference>
<dbReference type="EMBL" id="JACHBR010000001">
    <property type="protein sequence ID" value="MBB5624354.1"/>
    <property type="molecule type" value="Genomic_DNA"/>
</dbReference>
<name>A0A7W9DMV4_9ACTN</name>
<evidence type="ECO:0008006" key="3">
    <source>
        <dbReference type="Google" id="ProtNLM"/>
    </source>
</evidence>
<dbReference type="AlphaFoldDB" id="A0A7W9DMV4"/>
<protein>
    <recommendedName>
        <fullName evidence="3">Tetratricopeptide repeat protein</fullName>
    </recommendedName>
</protein>
<dbReference type="Gene3D" id="1.25.40.10">
    <property type="entry name" value="Tetratricopeptide repeat domain"/>
    <property type="match status" value="1"/>
</dbReference>
<reference evidence="1 2" key="1">
    <citation type="submission" date="2020-08" db="EMBL/GenBank/DDBJ databases">
        <title>Sequencing the genomes of 1000 actinobacteria strains.</title>
        <authorList>
            <person name="Klenk H.-P."/>
        </authorList>
    </citation>
    <scope>NUCLEOTIDE SEQUENCE [LARGE SCALE GENOMIC DNA]</scope>
    <source>
        <strain evidence="1 2">DSM 45790</strain>
    </source>
</reference>
<accession>A0A7W9DMV4</accession>
<dbReference type="Proteomes" id="UP000588112">
    <property type="component" value="Unassembled WGS sequence"/>
</dbReference>
<evidence type="ECO:0000313" key="2">
    <source>
        <dbReference type="Proteomes" id="UP000588112"/>
    </source>
</evidence>
<comment type="caution">
    <text evidence="1">The sequence shown here is derived from an EMBL/GenBank/DDBJ whole genome shotgun (WGS) entry which is preliminary data.</text>
</comment>
<gene>
    <name evidence="1" type="ORF">BJ981_000053</name>
</gene>
<organism evidence="1 2">
    <name type="scientific">Sphaerisporangium krabiense</name>
    <dbReference type="NCBI Taxonomy" id="763782"/>
    <lineage>
        <taxon>Bacteria</taxon>
        <taxon>Bacillati</taxon>
        <taxon>Actinomycetota</taxon>
        <taxon>Actinomycetes</taxon>
        <taxon>Streptosporangiales</taxon>
        <taxon>Streptosporangiaceae</taxon>
        <taxon>Sphaerisporangium</taxon>
    </lineage>
</organism>
<dbReference type="RefSeq" id="WP_184607742.1">
    <property type="nucleotide sequence ID" value="NZ_BOOS01000014.1"/>
</dbReference>